<dbReference type="AlphaFoldDB" id="A0AAP0IWQ3"/>
<name>A0AAP0IWQ3_9MAGN</name>
<comment type="caution">
    <text evidence="1">The sequence shown here is derived from an EMBL/GenBank/DDBJ whole genome shotgun (WGS) entry which is preliminary data.</text>
</comment>
<protein>
    <submittedName>
        <fullName evidence="1">Uncharacterized protein</fullName>
    </submittedName>
</protein>
<reference evidence="1 2" key="1">
    <citation type="submission" date="2024-01" db="EMBL/GenBank/DDBJ databases">
        <title>Genome assemblies of Stephania.</title>
        <authorList>
            <person name="Yang L."/>
        </authorList>
    </citation>
    <scope>NUCLEOTIDE SEQUENCE [LARGE SCALE GENOMIC DNA]</scope>
    <source>
        <strain evidence="1">QJT</strain>
        <tissue evidence="1">Leaf</tissue>
    </source>
</reference>
<dbReference type="EMBL" id="JBBNAE010000005">
    <property type="protein sequence ID" value="KAK9123267.1"/>
    <property type="molecule type" value="Genomic_DNA"/>
</dbReference>
<organism evidence="1 2">
    <name type="scientific">Stephania japonica</name>
    <dbReference type="NCBI Taxonomy" id="461633"/>
    <lineage>
        <taxon>Eukaryota</taxon>
        <taxon>Viridiplantae</taxon>
        <taxon>Streptophyta</taxon>
        <taxon>Embryophyta</taxon>
        <taxon>Tracheophyta</taxon>
        <taxon>Spermatophyta</taxon>
        <taxon>Magnoliopsida</taxon>
        <taxon>Ranunculales</taxon>
        <taxon>Menispermaceae</taxon>
        <taxon>Menispermoideae</taxon>
        <taxon>Cissampelideae</taxon>
        <taxon>Stephania</taxon>
    </lineage>
</organism>
<gene>
    <name evidence="1" type="ORF">Sjap_012869</name>
</gene>
<evidence type="ECO:0000313" key="2">
    <source>
        <dbReference type="Proteomes" id="UP001417504"/>
    </source>
</evidence>
<proteinExistence type="predicted"/>
<keyword evidence="2" id="KW-1185">Reference proteome</keyword>
<dbReference type="Proteomes" id="UP001417504">
    <property type="component" value="Unassembled WGS sequence"/>
</dbReference>
<accession>A0AAP0IWQ3</accession>
<sequence>MLGGMCPSDAALVLRHCPERASVLFSNAMVLPLAASFISRSAARAKALYSVIISEDLSEYATSRLAQALLLVLNSHKERAGSTSSSCWPNQHLVGATRAASTGVDALSTDPEIRFRYEIAMADQKGPSDDSGTSSTRAVSIDEFQTLTQRVASQESDSWKRFWR</sequence>
<evidence type="ECO:0000313" key="1">
    <source>
        <dbReference type="EMBL" id="KAK9123267.1"/>
    </source>
</evidence>